<gene>
    <name evidence="1" type="ORF">PGIGA_G00102880</name>
</gene>
<evidence type="ECO:0000313" key="1">
    <source>
        <dbReference type="EMBL" id="MCI4389787.1"/>
    </source>
</evidence>
<sequence length="153" mass="17114">MESAEDCLGSFRKSRHTSSHSQLLGDVQTEIDGGTSSSLEDITPVDYQKHVKEEPEDEGYLYGGTSSPVEHITPVDQQKCIKKEEPEDEENLYEEITIGQISPVDQQNKGFQSEHIKKEESEDEGYVCTTTVCGCNTVTLTPTLLQFIKNKKI</sequence>
<protein>
    <submittedName>
        <fullName evidence="1">Uncharacterized protein</fullName>
    </submittedName>
</protein>
<organism evidence="1 2">
    <name type="scientific">Pangasianodon gigas</name>
    <name type="common">Mekong giant catfish</name>
    <name type="synonym">Pangasius gigas</name>
    <dbReference type="NCBI Taxonomy" id="30993"/>
    <lineage>
        <taxon>Eukaryota</taxon>
        <taxon>Metazoa</taxon>
        <taxon>Chordata</taxon>
        <taxon>Craniata</taxon>
        <taxon>Vertebrata</taxon>
        <taxon>Euteleostomi</taxon>
        <taxon>Actinopterygii</taxon>
        <taxon>Neopterygii</taxon>
        <taxon>Teleostei</taxon>
        <taxon>Ostariophysi</taxon>
        <taxon>Siluriformes</taxon>
        <taxon>Pangasiidae</taxon>
        <taxon>Pangasianodon</taxon>
    </lineage>
</organism>
<reference evidence="1 2" key="1">
    <citation type="journal article" date="2022" name="bioRxiv">
        <title>An ancient truncated duplication of the anti-Mullerian hormone receptor type 2 gene is a potential conserved master sex determinant in the Pangasiidae catfish family.</title>
        <authorList>
            <person name="Wen M."/>
            <person name="Pan Q."/>
            <person name="Jouanno E."/>
            <person name="Montfort J."/>
            <person name="Zahm M."/>
            <person name="Cabau C."/>
            <person name="Klopp C."/>
            <person name="Iampietro C."/>
            <person name="Roques C."/>
            <person name="Bouchez O."/>
            <person name="Castinel A."/>
            <person name="Donnadieu C."/>
            <person name="Parrinello H."/>
            <person name="Poncet C."/>
            <person name="Belmonte E."/>
            <person name="Gautier V."/>
            <person name="Avarre J.-C."/>
            <person name="Dugue R."/>
            <person name="Gustiano R."/>
            <person name="Ha T.T.T."/>
            <person name="Campet M."/>
            <person name="Sriphairoj K."/>
            <person name="Ribolli J."/>
            <person name="de Almeida F.L."/>
            <person name="Desvignes T."/>
            <person name="Postlethwait J.H."/>
            <person name="Bucao C.F."/>
            <person name="Robinson-Rechavi M."/>
            <person name="Bobe J."/>
            <person name="Herpin A."/>
            <person name="Guiguen Y."/>
        </authorList>
    </citation>
    <scope>NUCLEOTIDE SEQUENCE [LARGE SCALE GENOMIC DNA]</scope>
    <source>
        <strain evidence="1">YG-Dec2019</strain>
    </source>
</reference>
<name>A0ACC5XEX0_PANGG</name>
<accession>A0ACC5XEX0</accession>
<evidence type="ECO:0000313" key="2">
    <source>
        <dbReference type="Proteomes" id="UP000829447"/>
    </source>
</evidence>
<dbReference type="EMBL" id="CM040472">
    <property type="protein sequence ID" value="MCI4389787.1"/>
    <property type="molecule type" value="Genomic_DNA"/>
</dbReference>
<proteinExistence type="predicted"/>
<comment type="caution">
    <text evidence="1">The sequence shown here is derived from an EMBL/GenBank/DDBJ whole genome shotgun (WGS) entry which is preliminary data.</text>
</comment>
<keyword evidence="2" id="KW-1185">Reference proteome</keyword>
<dbReference type="Proteomes" id="UP000829447">
    <property type="component" value="Linkage Group LG19"/>
</dbReference>